<dbReference type="EMBL" id="QLYR01000005">
    <property type="protein sequence ID" value="RAQ28475.1"/>
    <property type="molecule type" value="Genomic_DNA"/>
</dbReference>
<protein>
    <submittedName>
        <fullName evidence="1">Stage V sporulation protein SpoVM</fullName>
    </submittedName>
</protein>
<dbReference type="NCBIfam" id="NF033436">
    <property type="entry name" value="SpoVM_broad"/>
    <property type="match status" value="1"/>
</dbReference>
<evidence type="ECO:0000313" key="2">
    <source>
        <dbReference type="Proteomes" id="UP000249377"/>
    </source>
</evidence>
<reference evidence="1 2" key="1">
    <citation type="submission" date="2018-06" db="EMBL/GenBank/DDBJ databases">
        <title>Noncontiguous genome sequence of Ruminococcaceae bacterium ASD2818.</title>
        <authorList>
            <person name="Chaplin A.V."/>
            <person name="Sokolova S.R."/>
            <person name="Kochetkova T.O."/>
            <person name="Goltsov A.Y."/>
            <person name="Trofimov D.Y."/>
            <person name="Efimov B.A."/>
        </authorList>
    </citation>
    <scope>NUCLEOTIDE SEQUENCE [LARGE SCALE GENOMIC DNA]</scope>
    <source>
        <strain evidence="1 2">ASD2818</strain>
    </source>
</reference>
<keyword evidence="2" id="KW-1185">Reference proteome</keyword>
<accession>A0A328UDB5</accession>
<dbReference type="Proteomes" id="UP000249377">
    <property type="component" value="Unassembled WGS sequence"/>
</dbReference>
<proteinExistence type="predicted"/>
<name>A0A328UDB5_9FIRM</name>
<dbReference type="AlphaFoldDB" id="A0A328UDB5"/>
<comment type="caution">
    <text evidence="1">The sequence shown here is derived from an EMBL/GenBank/DDBJ whole genome shotgun (WGS) entry which is preliminary data.</text>
</comment>
<dbReference type="RefSeq" id="WP_112332858.1">
    <property type="nucleotide sequence ID" value="NZ_JADPHD010000003.1"/>
</dbReference>
<organism evidence="1 2">
    <name type="scientific">Hydrogeniiclostridium mannosilyticum</name>
    <dbReference type="NCBI Taxonomy" id="2764322"/>
    <lineage>
        <taxon>Bacteria</taxon>
        <taxon>Bacillati</taxon>
        <taxon>Bacillota</taxon>
        <taxon>Clostridia</taxon>
        <taxon>Eubacteriales</taxon>
        <taxon>Acutalibacteraceae</taxon>
        <taxon>Hydrogeniiclostridium</taxon>
    </lineage>
</organism>
<sequence>MKVVVVRSSKVVSFFLRKMFHIKKEAE</sequence>
<gene>
    <name evidence="1" type="primary">spoVM</name>
    <name evidence="1" type="ORF">DPQ25_09120</name>
</gene>
<evidence type="ECO:0000313" key="1">
    <source>
        <dbReference type="EMBL" id="RAQ28475.1"/>
    </source>
</evidence>